<dbReference type="Pfam" id="PF11319">
    <property type="entry name" value="VasI"/>
    <property type="match status" value="1"/>
</dbReference>
<dbReference type="Proteomes" id="UP000273143">
    <property type="component" value="Chromosome"/>
</dbReference>
<dbReference type="KEGG" id="emo:DM558_07535"/>
<dbReference type="InterPro" id="IPR017738">
    <property type="entry name" value="T6SS-assoc_VCA0118"/>
</dbReference>
<dbReference type="RefSeq" id="WP_127164836.1">
    <property type="nucleotide sequence ID" value="NZ_CP029822.1"/>
</dbReference>
<name>A0A3Q9JJ17_9GAMM</name>
<dbReference type="AlphaFoldDB" id="A0A3Q9JJ17"/>
<proteinExistence type="predicted"/>
<keyword evidence="2" id="KW-1185">Reference proteome</keyword>
<organism evidence="1 2">
    <name type="scientific">Entomomonas moraniae</name>
    <dbReference type="NCBI Taxonomy" id="2213226"/>
    <lineage>
        <taxon>Bacteria</taxon>
        <taxon>Pseudomonadati</taxon>
        <taxon>Pseudomonadota</taxon>
        <taxon>Gammaproteobacteria</taxon>
        <taxon>Pseudomonadales</taxon>
        <taxon>Pseudomonadaceae</taxon>
        <taxon>Entomomonas</taxon>
    </lineage>
</organism>
<gene>
    <name evidence="1" type="ORF">DM558_07535</name>
</gene>
<sequence>MYLAITCSNNKTDLYIDWETFIGTSNHNVTVRIGDEKAFTKRWLISNDNTTSFYPSSPVAFLKKLSESKIMVARVSPYNDNDLTITFNLSGIDKALQEVRRECKW</sequence>
<evidence type="ECO:0000313" key="2">
    <source>
        <dbReference type="Proteomes" id="UP000273143"/>
    </source>
</evidence>
<dbReference type="EMBL" id="CP029822">
    <property type="protein sequence ID" value="AZS50639.1"/>
    <property type="molecule type" value="Genomic_DNA"/>
</dbReference>
<protein>
    <submittedName>
        <fullName evidence="1">Uncharacterized protein</fullName>
    </submittedName>
</protein>
<accession>A0A3Q9JJ17</accession>
<evidence type="ECO:0000313" key="1">
    <source>
        <dbReference type="EMBL" id="AZS50639.1"/>
    </source>
</evidence>
<reference evidence="2" key="1">
    <citation type="submission" date="2018-06" db="EMBL/GenBank/DDBJ databases">
        <title>Complete genome of Pseudomonas insecticola strain QZS01.</title>
        <authorList>
            <person name="Wang J."/>
            <person name="Su Q."/>
        </authorList>
    </citation>
    <scope>NUCLEOTIDE SEQUENCE [LARGE SCALE GENOMIC DNA]</scope>
    <source>
        <strain evidence="2">QZS01</strain>
    </source>
</reference>